<keyword evidence="1" id="KW-1133">Transmembrane helix</keyword>
<feature type="transmembrane region" description="Helical" evidence="1">
    <location>
        <begin position="221"/>
        <end position="239"/>
    </location>
</feature>
<keyword evidence="1" id="KW-0812">Transmembrane</keyword>
<dbReference type="VEuPathDB" id="PiroplasmaDB:TA09925"/>
<dbReference type="Pfam" id="PF11677">
    <property type="entry name" value="DUF3273"/>
    <property type="match status" value="1"/>
</dbReference>
<evidence type="ECO:0000313" key="3">
    <source>
        <dbReference type="EMBL" id="SVP95554.1"/>
    </source>
</evidence>
<evidence type="ECO:0000256" key="1">
    <source>
        <dbReference type="SAM" id="Phobius"/>
    </source>
</evidence>
<reference evidence="2" key="1">
    <citation type="submission" date="2018-07" db="EMBL/GenBank/DDBJ databases">
        <authorList>
            <person name="Quirk P.G."/>
            <person name="Krulwich T.A."/>
        </authorList>
    </citation>
    <scope>NUCLEOTIDE SEQUENCE</scope>
    <source>
        <strain evidence="2">Anand</strain>
    </source>
</reference>
<protein>
    <recommendedName>
        <fullName evidence="4">Glideosome associated protein with multiple membrane spans 3</fullName>
    </recommendedName>
</protein>
<organism evidence="2">
    <name type="scientific">Theileria annulata</name>
    <dbReference type="NCBI Taxonomy" id="5874"/>
    <lineage>
        <taxon>Eukaryota</taxon>
        <taxon>Sar</taxon>
        <taxon>Alveolata</taxon>
        <taxon>Apicomplexa</taxon>
        <taxon>Aconoidasida</taxon>
        <taxon>Piroplasmida</taxon>
        <taxon>Theileriidae</taxon>
        <taxon>Theileria</taxon>
    </lineage>
</organism>
<proteinExistence type="predicted"/>
<keyword evidence="1" id="KW-0472">Membrane</keyword>
<feature type="transmembrane region" description="Helical" evidence="1">
    <location>
        <begin position="117"/>
        <end position="138"/>
    </location>
</feature>
<dbReference type="EMBL" id="UIVT01000004">
    <property type="protein sequence ID" value="SVP94929.1"/>
    <property type="molecule type" value="Genomic_DNA"/>
</dbReference>
<feature type="transmembrane region" description="Helical" evidence="1">
    <location>
        <begin position="158"/>
        <end position="183"/>
    </location>
</feature>
<feature type="transmembrane region" description="Helical" evidence="1">
    <location>
        <begin position="195"/>
        <end position="215"/>
    </location>
</feature>
<gene>
    <name evidence="2" type="ORF">TAT_000371800</name>
    <name evidence="3" type="ORF">TAV_000371800</name>
</gene>
<feature type="transmembrane region" description="Helical" evidence="1">
    <location>
        <begin position="36"/>
        <end position="53"/>
    </location>
</feature>
<sequence length="278" mass="31444">MWLSTRKDHLDDGAPPNRAPCVSFGGFFNSSLRMGFGLQFLALLSLNFVYYSFNGKGVFSYDLSGLPEETRLDPNFRFYTTMASMFYMLGSLSLVCFQVLLADDTCWARGYRSGSKILRLATFLDTVSSTLQFIFYLYVSKFYSKRWYAHLNEGGSELVFMVFTRNIHACACLLYGVACYLLEVYHDEGAGDLHAYLNGVLFVATGVMEFAVLLFNVNGAYTPLLLVSLAAAALWAFYFEPEVTFVSPTLEETELTNDVEQQVEKFTRLTPTSQIPYY</sequence>
<dbReference type="AlphaFoldDB" id="A0A3B0NAP0"/>
<dbReference type="InterPro" id="IPR021691">
    <property type="entry name" value="DUF3273"/>
</dbReference>
<evidence type="ECO:0000313" key="2">
    <source>
        <dbReference type="EMBL" id="SVP94929.1"/>
    </source>
</evidence>
<dbReference type="EMBL" id="UIVS01000004">
    <property type="protein sequence ID" value="SVP95554.1"/>
    <property type="molecule type" value="Genomic_DNA"/>
</dbReference>
<feature type="transmembrane region" description="Helical" evidence="1">
    <location>
        <begin position="76"/>
        <end position="97"/>
    </location>
</feature>
<accession>A0A3B0NAP0</accession>
<evidence type="ECO:0008006" key="4">
    <source>
        <dbReference type="Google" id="ProtNLM"/>
    </source>
</evidence>
<name>A0A3B0NAP0_THEAN</name>